<accession>A0AAV8XGD0</accession>
<dbReference type="EMBL" id="JAPWTK010000632">
    <property type="protein sequence ID" value="KAJ8937640.1"/>
    <property type="molecule type" value="Genomic_DNA"/>
</dbReference>
<keyword evidence="3" id="KW-1185">Reference proteome</keyword>
<dbReference type="AlphaFoldDB" id="A0AAV8XGD0"/>
<proteinExistence type="predicted"/>
<dbReference type="Proteomes" id="UP001162162">
    <property type="component" value="Unassembled WGS sequence"/>
</dbReference>
<feature type="region of interest" description="Disordered" evidence="1">
    <location>
        <begin position="1"/>
        <end position="28"/>
    </location>
</feature>
<evidence type="ECO:0000313" key="2">
    <source>
        <dbReference type="EMBL" id="KAJ8937640.1"/>
    </source>
</evidence>
<sequence>MIFNGEPELERELRQSTEKSPPSGCQQEDSITECYSTMFCFLGKKRVVKQEWNSGVGEMSSNGN</sequence>
<gene>
    <name evidence="2" type="ORF">NQ318_002154</name>
</gene>
<protein>
    <submittedName>
        <fullName evidence="2">Uncharacterized protein</fullName>
    </submittedName>
</protein>
<reference evidence="2" key="1">
    <citation type="journal article" date="2023" name="Insect Mol. Biol.">
        <title>Genome sequencing provides insights into the evolution of gene families encoding plant cell wall-degrading enzymes in longhorned beetles.</title>
        <authorList>
            <person name="Shin N.R."/>
            <person name="Okamura Y."/>
            <person name="Kirsch R."/>
            <person name="Pauchet Y."/>
        </authorList>
    </citation>
    <scope>NUCLEOTIDE SEQUENCE</scope>
    <source>
        <strain evidence="2">AMC_N1</strain>
    </source>
</reference>
<evidence type="ECO:0000313" key="3">
    <source>
        <dbReference type="Proteomes" id="UP001162162"/>
    </source>
</evidence>
<organism evidence="2 3">
    <name type="scientific">Aromia moschata</name>
    <dbReference type="NCBI Taxonomy" id="1265417"/>
    <lineage>
        <taxon>Eukaryota</taxon>
        <taxon>Metazoa</taxon>
        <taxon>Ecdysozoa</taxon>
        <taxon>Arthropoda</taxon>
        <taxon>Hexapoda</taxon>
        <taxon>Insecta</taxon>
        <taxon>Pterygota</taxon>
        <taxon>Neoptera</taxon>
        <taxon>Endopterygota</taxon>
        <taxon>Coleoptera</taxon>
        <taxon>Polyphaga</taxon>
        <taxon>Cucujiformia</taxon>
        <taxon>Chrysomeloidea</taxon>
        <taxon>Cerambycidae</taxon>
        <taxon>Cerambycinae</taxon>
        <taxon>Callichromatini</taxon>
        <taxon>Aromia</taxon>
    </lineage>
</organism>
<comment type="caution">
    <text evidence="2">The sequence shown here is derived from an EMBL/GenBank/DDBJ whole genome shotgun (WGS) entry which is preliminary data.</text>
</comment>
<feature type="compositionally biased region" description="Basic and acidic residues" evidence="1">
    <location>
        <begin position="8"/>
        <end position="17"/>
    </location>
</feature>
<evidence type="ECO:0000256" key="1">
    <source>
        <dbReference type="SAM" id="MobiDB-lite"/>
    </source>
</evidence>
<name>A0AAV8XGD0_9CUCU</name>
<feature type="compositionally biased region" description="Polar residues" evidence="1">
    <location>
        <begin position="18"/>
        <end position="28"/>
    </location>
</feature>